<keyword evidence="2" id="KW-0288">FMN</keyword>
<proteinExistence type="predicted"/>
<dbReference type="STRING" id="376730.SAMN04487906_2765"/>
<dbReference type="Gene3D" id="3.30.450.20">
    <property type="entry name" value="PAS domain"/>
    <property type="match status" value="1"/>
</dbReference>
<keyword evidence="6" id="KW-1185">Reference proteome</keyword>
<dbReference type="RefSeq" id="WP_051413361.1">
    <property type="nucleotide sequence ID" value="NZ_AYXY01000001.1"/>
</dbReference>
<reference evidence="5 6" key="2">
    <citation type="journal article" date="2016" name="Genome Announc.">
        <title>Draft Genome Sequence of Zhouia amylolytica AD3, Isolated from Tidal Flat Sediment.</title>
        <authorList>
            <person name="Jia B."/>
            <person name="Jin H.M."/>
            <person name="Lee H.J."/>
            <person name="Jeon C.O."/>
        </authorList>
    </citation>
    <scope>NUCLEOTIDE SEQUENCE [LARGE SCALE GENOMIC DNA]</scope>
    <source>
        <strain evidence="5 6">AD3</strain>
    </source>
</reference>
<dbReference type="AlphaFoldDB" id="W2UUK6"/>
<dbReference type="InterPro" id="IPR000014">
    <property type="entry name" value="PAS"/>
</dbReference>
<evidence type="ECO:0000256" key="2">
    <source>
        <dbReference type="ARBA" id="ARBA00022643"/>
    </source>
</evidence>
<reference evidence="6" key="1">
    <citation type="submission" date="2013-11" db="EMBL/GenBank/DDBJ databases">
        <title>Draft genome sequence from a member of Zhouia, isolated tidal flat.</title>
        <authorList>
            <person name="Jin H."/>
            <person name="Jeon C.O."/>
        </authorList>
    </citation>
    <scope>NUCLEOTIDE SEQUENCE [LARGE SCALE GENOMIC DNA]</scope>
    <source>
        <strain evidence="6">AD3</strain>
    </source>
</reference>
<dbReference type="InterPro" id="IPR035965">
    <property type="entry name" value="PAS-like_dom_sf"/>
</dbReference>
<gene>
    <name evidence="5" type="ORF">P278_04730</name>
</gene>
<dbReference type="CDD" id="cd00130">
    <property type="entry name" value="PAS"/>
    <property type="match status" value="1"/>
</dbReference>
<keyword evidence="1" id="KW-0285">Flavoprotein</keyword>
<dbReference type="NCBIfam" id="TIGR00229">
    <property type="entry name" value="sensory_box"/>
    <property type="match status" value="1"/>
</dbReference>
<evidence type="ECO:0000259" key="4">
    <source>
        <dbReference type="Pfam" id="PF13426"/>
    </source>
</evidence>
<evidence type="ECO:0000256" key="3">
    <source>
        <dbReference type="ARBA" id="ARBA00022991"/>
    </source>
</evidence>
<sequence>MKTLKSSGAPLVCWDIYGSFMKDQTNLINKQNDLEVLSYLKKLNRWKTDIHSIVDQVHYDALVLTDTKQEIKWISKGFKQMTGYSIKNTIGRKPKFLQGKDTCPTTLNFIRRMLREQVPFSAKLTNYRKNGEAYHCQINVIPLKNNQNRTTHFIALENETQYNR</sequence>
<comment type="caution">
    <text evidence="5">The sequence shown here is derived from an EMBL/GenBank/DDBJ whole genome shotgun (WGS) entry which is preliminary data.</text>
</comment>
<dbReference type="Pfam" id="PF13426">
    <property type="entry name" value="PAS_9"/>
    <property type="match status" value="1"/>
</dbReference>
<dbReference type="eggNOG" id="COG3829">
    <property type="taxonomic scope" value="Bacteria"/>
</dbReference>
<accession>W2UUK6</accession>
<dbReference type="PANTHER" id="PTHR47429:SF2">
    <property type="entry name" value="PROTEIN TWIN LOV 1"/>
    <property type="match status" value="1"/>
</dbReference>
<dbReference type="EMBL" id="AYXY01000001">
    <property type="protein sequence ID" value="ETN97047.1"/>
    <property type="molecule type" value="Genomic_DNA"/>
</dbReference>
<organism evidence="5 6">
    <name type="scientific">Zhouia amylolytica AD3</name>
    <dbReference type="NCBI Taxonomy" id="1286632"/>
    <lineage>
        <taxon>Bacteria</taxon>
        <taxon>Pseudomonadati</taxon>
        <taxon>Bacteroidota</taxon>
        <taxon>Flavobacteriia</taxon>
        <taxon>Flavobacteriales</taxon>
        <taxon>Flavobacteriaceae</taxon>
        <taxon>Zhouia</taxon>
    </lineage>
</organism>
<dbReference type="SUPFAM" id="SSF55785">
    <property type="entry name" value="PYP-like sensor domain (PAS domain)"/>
    <property type="match status" value="1"/>
</dbReference>
<evidence type="ECO:0000313" key="5">
    <source>
        <dbReference type="EMBL" id="ETN97047.1"/>
    </source>
</evidence>
<dbReference type="PANTHER" id="PTHR47429">
    <property type="entry name" value="PROTEIN TWIN LOV 1"/>
    <property type="match status" value="1"/>
</dbReference>
<evidence type="ECO:0000256" key="1">
    <source>
        <dbReference type="ARBA" id="ARBA00022630"/>
    </source>
</evidence>
<protein>
    <recommendedName>
        <fullName evidence="4">PAS domain-containing protein</fullName>
    </recommendedName>
</protein>
<dbReference type="Proteomes" id="UP000018850">
    <property type="component" value="Unassembled WGS sequence"/>
</dbReference>
<name>W2UUK6_9FLAO</name>
<keyword evidence="3" id="KW-0157">Chromophore</keyword>
<evidence type="ECO:0000313" key="6">
    <source>
        <dbReference type="Proteomes" id="UP000018850"/>
    </source>
</evidence>
<feature type="domain" description="PAS" evidence="4">
    <location>
        <begin position="60"/>
        <end position="155"/>
    </location>
</feature>